<dbReference type="EMBL" id="JAPTSV010000014">
    <property type="protein sequence ID" value="KAJ1520777.1"/>
    <property type="molecule type" value="Genomic_DNA"/>
</dbReference>
<evidence type="ECO:0000256" key="1">
    <source>
        <dbReference type="SAM" id="Phobius"/>
    </source>
</evidence>
<sequence>MALLRQLVARKGFPLQPALLYNSSRSAARRQEDYIPGPYPKTEKERLEAAKKYGLLPHEYKPIPDDGLGKGDYPDLPHIGADSKDPYYPWDYPEFRRNFNEPWHTNADIYGEDRLDPAKDWRVPKTTMIAMLVGMVGGAFLLAYLLEPYPVHRPVCRKQMPFQGKNHYSFERGN</sequence>
<keyword evidence="3" id="KW-1185">Reference proteome</keyword>
<name>A0AAV7X8L3_9NEOP</name>
<dbReference type="PANTHER" id="PTHR12840">
    <property type="entry name" value="NADH-UBIQUINONE OXIDOREDUCTASE ASHI SUBUNIT"/>
    <property type="match status" value="1"/>
</dbReference>
<reference evidence="2" key="1">
    <citation type="submission" date="2022-12" db="EMBL/GenBank/DDBJ databases">
        <title>Chromosome-level genome assembly of the bean flower thrips Megalurothrips usitatus.</title>
        <authorList>
            <person name="Ma L."/>
            <person name="Liu Q."/>
            <person name="Li H."/>
            <person name="Cai W."/>
        </authorList>
    </citation>
    <scope>NUCLEOTIDE SEQUENCE</scope>
    <source>
        <strain evidence="2">Cailab_2022a</strain>
    </source>
</reference>
<dbReference type="GO" id="GO:0005739">
    <property type="term" value="C:mitochondrion"/>
    <property type="evidence" value="ECO:0007669"/>
    <property type="project" value="InterPro"/>
</dbReference>
<dbReference type="Proteomes" id="UP001075354">
    <property type="component" value="Chromosome 14"/>
</dbReference>
<keyword evidence="1" id="KW-0812">Transmembrane</keyword>
<keyword evidence="1" id="KW-1133">Transmembrane helix</keyword>
<feature type="transmembrane region" description="Helical" evidence="1">
    <location>
        <begin position="128"/>
        <end position="146"/>
    </location>
</feature>
<dbReference type="AlphaFoldDB" id="A0AAV7X8L3"/>
<evidence type="ECO:0000313" key="2">
    <source>
        <dbReference type="EMBL" id="KAJ1520777.1"/>
    </source>
</evidence>
<evidence type="ECO:0000313" key="3">
    <source>
        <dbReference type="Proteomes" id="UP001075354"/>
    </source>
</evidence>
<accession>A0AAV7X8L3</accession>
<keyword evidence="1" id="KW-0472">Membrane</keyword>
<proteinExistence type="predicted"/>
<dbReference type="PANTHER" id="PTHR12840:SF1">
    <property type="entry name" value="NADH DEHYDROGENASE [UBIQUINONE] 1 BETA SUBCOMPLEX SUBUNIT 8, MITOCHONDRIAL"/>
    <property type="match status" value="1"/>
</dbReference>
<protein>
    <recommendedName>
        <fullName evidence="4">NADH dehydrogenase [ubiquinone] 1 beta subcomplex subunit 8, mitochondrial</fullName>
    </recommendedName>
</protein>
<comment type="caution">
    <text evidence="2">The sequence shown here is derived from an EMBL/GenBank/DDBJ whole genome shotgun (WGS) entry which is preliminary data.</text>
</comment>
<organism evidence="2 3">
    <name type="scientific">Megalurothrips usitatus</name>
    <name type="common">bean blossom thrips</name>
    <dbReference type="NCBI Taxonomy" id="439358"/>
    <lineage>
        <taxon>Eukaryota</taxon>
        <taxon>Metazoa</taxon>
        <taxon>Ecdysozoa</taxon>
        <taxon>Arthropoda</taxon>
        <taxon>Hexapoda</taxon>
        <taxon>Insecta</taxon>
        <taxon>Pterygota</taxon>
        <taxon>Neoptera</taxon>
        <taxon>Paraneoptera</taxon>
        <taxon>Thysanoptera</taxon>
        <taxon>Terebrantia</taxon>
        <taxon>Thripoidea</taxon>
        <taxon>Thripidae</taxon>
        <taxon>Megalurothrips</taxon>
    </lineage>
</organism>
<gene>
    <name evidence="2" type="ORF">ONE63_003871</name>
</gene>
<evidence type="ECO:0008006" key="4">
    <source>
        <dbReference type="Google" id="ProtNLM"/>
    </source>
</evidence>
<dbReference type="Pfam" id="PF05821">
    <property type="entry name" value="NDUF_B8"/>
    <property type="match status" value="1"/>
</dbReference>
<dbReference type="InterPro" id="IPR008699">
    <property type="entry name" value="NDUFB8"/>
</dbReference>